<protein>
    <recommendedName>
        <fullName evidence="6">GH26 domain-containing protein</fullName>
    </recommendedName>
</protein>
<dbReference type="InterPro" id="IPR022790">
    <property type="entry name" value="GH26_dom"/>
</dbReference>
<evidence type="ECO:0000256" key="2">
    <source>
        <dbReference type="ARBA" id="ARBA00022801"/>
    </source>
</evidence>
<dbReference type="InterPro" id="IPR000805">
    <property type="entry name" value="Glyco_hydro_26"/>
</dbReference>
<dbReference type="Proteomes" id="UP001183643">
    <property type="component" value="Unassembled WGS sequence"/>
</dbReference>
<comment type="similarity">
    <text evidence="1 4">Belongs to the glycosyl hydrolase 26 family.</text>
</comment>
<evidence type="ECO:0000313" key="8">
    <source>
        <dbReference type="Proteomes" id="UP001183643"/>
    </source>
</evidence>
<feature type="active site" description="Proton donor" evidence="4">
    <location>
        <position position="194"/>
    </location>
</feature>
<comment type="caution">
    <text evidence="7">The sequence shown here is derived from an EMBL/GenBank/DDBJ whole genome shotgun (WGS) entry which is preliminary data.</text>
</comment>
<dbReference type="SUPFAM" id="SSF51445">
    <property type="entry name" value="(Trans)glycosidases"/>
    <property type="match status" value="1"/>
</dbReference>
<keyword evidence="2 4" id="KW-0378">Hydrolase</keyword>
<dbReference type="Gene3D" id="3.20.20.80">
    <property type="entry name" value="Glycosidases"/>
    <property type="match status" value="1"/>
</dbReference>
<evidence type="ECO:0000256" key="3">
    <source>
        <dbReference type="ARBA" id="ARBA00023295"/>
    </source>
</evidence>
<dbReference type="PROSITE" id="PS51764">
    <property type="entry name" value="GH26"/>
    <property type="match status" value="1"/>
</dbReference>
<evidence type="ECO:0000256" key="5">
    <source>
        <dbReference type="SAM" id="Phobius"/>
    </source>
</evidence>
<evidence type="ECO:0000256" key="4">
    <source>
        <dbReference type="PROSITE-ProRule" id="PRU01100"/>
    </source>
</evidence>
<dbReference type="InterPro" id="IPR017853">
    <property type="entry name" value="GH"/>
</dbReference>
<keyword evidence="5" id="KW-0472">Membrane</keyword>
<accession>A0AAE3YHF9</accession>
<feature type="transmembrane region" description="Helical" evidence="5">
    <location>
        <begin position="27"/>
        <end position="47"/>
    </location>
</feature>
<dbReference type="RefSeq" id="WP_310361884.1">
    <property type="nucleotide sequence ID" value="NZ_JAVDYB010000001.1"/>
</dbReference>
<dbReference type="EMBL" id="JAVDYB010000001">
    <property type="protein sequence ID" value="MDR7273470.1"/>
    <property type="molecule type" value="Genomic_DNA"/>
</dbReference>
<feature type="domain" description="GH26" evidence="6">
    <location>
        <begin position="68"/>
        <end position="354"/>
    </location>
</feature>
<proteinExistence type="inferred from homology"/>
<name>A0AAE3YHF9_9ACTN</name>
<dbReference type="PANTHER" id="PTHR40079:SF4">
    <property type="entry name" value="GH26 DOMAIN-CONTAINING PROTEIN-RELATED"/>
    <property type="match status" value="1"/>
</dbReference>
<dbReference type="GO" id="GO:0006080">
    <property type="term" value="P:substituted mannan metabolic process"/>
    <property type="evidence" value="ECO:0007669"/>
    <property type="project" value="InterPro"/>
</dbReference>
<dbReference type="PANTHER" id="PTHR40079">
    <property type="entry name" value="MANNAN ENDO-1,4-BETA-MANNOSIDASE E-RELATED"/>
    <property type="match status" value="1"/>
</dbReference>
<dbReference type="GO" id="GO:0016985">
    <property type="term" value="F:mannan endo-1,4-beta-mannosidase activity"/>
    <property type="evidence" value="ECO:0007669"/>
    <property type="project" value="InterPro"/>
</dbReference>
<evidence type="ECO:0000256" key="1">
    <source>
        <dbReference type="ARBA" id="ARBA00007754"/>
    </source>
</evidence>
<keyword evidence="5" id="KW-1133">Transmembrane helix</keyword>
<dbReference type="Pfam" id="PF02156">
    <property type="entry name" value="Glyco_hydro_26"/>
    <property type="match status" value="1"/>
</dbReference>
<reference evidence="7" key="1">
    <citation type="submission" date="2023-07" db="EMBL/GenBank/DDBJ databases">
        <title>Sequencing the genomes of 1000 actinobacteria strains.</title>
        <authorList>
            <person name="Klenk H.-P."/>
        </authorList>
    </citation>
    <scope>NUCLEOTIDE SEQUENCE</scope>
    <source>
        <strain evidence="7">DSM 44707</strain>
    </source>
</reference>
<sequence length="370" mass="40730">MSDGADVFKLSDLSRTAREERRGRIRFRVWMTVHTIALLGLAGWVLLPESTGSDLKPIDSRAAAAAAMETTAPPTKEDVLAIPGVRFGLSAPQVPYSATELERISEAAGSRPTMLQFFVKWTETLRPESIELAYLENALPVVSWEPWAGSGAGEDQPEYALARIASGAHDDYIRAFATTVRDSGLPVALRFAHEMNGTWYPWSERHSGNAAGDYVKAWRHVHDTFREVGADNVIWVWSPNILRPVPNVSLAALYPGDEYVDWAGLVGYAVREKTAREVFEPTITAIRKITDKPFLITETGAVASDRKVGWITDFFTWLPTQEGLVGFVWFEFSDDEGGTEDWRFSADSRCAAAFSAGMSTLTPAAPPLGS</sequence>
<gene>
    <name evidence="7" type="ORF">J2S41_000248</name>
</gene>
<evidence type="ECO:0000313" key="7">
    <source>
        <dbReference type="EMBL" id="MDR7273470.1"/>
    </source>
</evidence>
<organism evidence="7 8">
    <name type="scientific">Catenuloplanes atrovinosus</name>
    <dbReference type="NCBI Taxonomy" id="137266"/>
    <lineage>
        <taxon>Bacteria</taxon>
        <taxon>Bacillati</taxon>
        <taxon>Actinomycetota</taxon>
        <taxon>Actinomycetes</taxon>
        <taxon>Micromonosporales</taxon>
        <taxon>Micromonosporaceae</taxon>
        <taxon>Catenuloplanes</taxon>
    </lineage>
</organism>
<feature type="active site" description="Nucleophile" evidence="4">
    <location>
        <position position="298"/>
    </location>
</feature>
<dbReference type="AlphaFoldDB" id="A0AAE3YHF9"/>
<keyword evidence="5" id="KW-0812">Transmembrane</keyword>
<keyword evidence="8" id="KW-1185">Reference proteome</keyword>
<evidence type="ECO:0000259" key="6">
    <source>
        <dbReference type="PROSITE" id="PS51764"/>
    </source>
</evidence>
<keyword evidence="3 4" id="KW-0326">Glycosidase</keyword>